<dbReference type="InterPro" id="IPR006171">
    <property type="entry name" value="TOPRIM_dom"/>
</dbReference>
<dbReference type="SUPFAM" id="SSF53597">
    <property type="entry name" value="Dihydrofolate reductase-like"/>
    <property type="match status" value="1"/>
</dbReference>
<evidence type="ECO:0000256" key="2">
    <source>
        <dbReference type="ARBA" id="ARBA00009723"/>
    </source>
</evidence>
<reference evidence="11" key="1">
    <citation type="submission" date="2007-06" db="EMBL/GenBank/DDBJ databases">
        <title>Complete sequence of Methanococcus vannielii SB.</title>
        <authorList>
            <consortium name="US DOE Joint Genome Institute"/>
            <person name="Copeland A."/>
            <person name="Lucas S."/>
            <person name="Lapidus A."/>
            <person name="Barry K."/>
            <person name="Glavina del Rio T."/>
            <person name="Dalin E."/>
            <person name="Tice H."/>
            <person name="Pitluck S."/>
            <person name="Chain P."/>
            <person name="Malfatti S."/>
            <person name="Shin M."/>
            <person name="Vergez L."/>
            <person name="Schmutz J."/>
            <person name="Larimer F."/>
            <person name="Land M."/>
            <person name="Hauser L."/>
            <person name="Kyrpides N."/>
            <person name="Anderson I."/>
            <person name="Sieprawska-Lupa M."/>
            <person name="Whitman W.B."/>
            <person name="Richardson P."/>
        </authorList>
    </citation>
    <scope>NUCLEOTIDE SEQUENCE [LARGE SCALE GENOMIC DNA]</scope>
    <source>
        <strain evidence="11">SB</strain>
    </source>
</reference>
<dbReference type="InterPro" id="IPR011549">
    <property type="entry name" value="RibD_C"/>
</dbReference>
<dbReference type="PROSITE" id="PS50880">
    <property type="entry name" value="TOPRIM"/>
    <property type="match status" value="1"/>
</dbReference>
<dbReference type="EMBL" id="CP000742">
    <property type="protein sequence ID" value="ABR54565.1"/>
    <property type="molecule type" value="Genomic_DNA"/>
</dbReference>
<evidence type="ECO:0000256" key="6">
    <source>
        <dbReference type="ARBA" id="ARBA00023002"/>
    </source>
</evidence>
<keyword evidence="6 11" id="KW-0560">Oxidoreductase</keyword>
<name>A6UPZ3_METVS</name>
<gene>
    <name evidence="11" type="ordered locus">Mevan_0659</name>
</gene>
<keyword evidence="4" id="KW-0686">Riboflavin biosynthesis</keyword>
<evidence type="ECO:0000256" key="5">
    <source>
        <dbReference type="ARBA" id="ARBA00022857"/>
    </source>
</evidence>
<dbReference type="GO" id="GO:0008703">
    <property type="term" value="F:5-amino-6-(5-phosphoribosylamino)uracil reductase activity"/>
    <property type="evidence" value="ECO:0007669"/>
    <property type="project" value="InterPro"/>
</dbReference>
<comment type="subunit">
    <text evidence="3">Homodimer.</text>
</comment>
<dbReference type="EC" id="1.1.1.302" evidence="9"/>
<keyword evidence="5" id="KW-0521">NADP</keyword>
<dbReference type="GO" id="GO:0009231">
    <property type="term" value="P:riboflavin biosynthetic process"/>
    <property type="evidence" value="ECO:0007669"/>
    <property type="project" value="UniProtKB-UniPathway"/>
</dbReference>
<proteinExistence type="inferred from homology"/>
<dbReference type="Gene3D" id="3.40.430.10">
    <property type="entry name" value="Dihydrofolate Reductase, subunit A"/>
    <property type="match status" value="1"/>
</dbReference>
<dbReference type="NCBIfam" id="NF003094">
    <property type="entry name" value="PRK04017.1-5"/>
    <property type="match status" value="1"/>
</dbReference>
<dbReference type="NCBIfam" id="TIGR01508">
    <property type="entry name" value="rib_reduct_arch"/>
    <property type="match status" value="1"/>
</dbReference>
<dbReference type="STRING" id="406327.Mevan_0659"/>
<evidence type="ECO:0000256" key="3">
    <source>
        <dbReference type="ARBA" id="ARBA00011738"/>
    </source>
</evidence>
<dbReference type="InterPro" id="IPR006401">
    <property type="entry name" value="Rib_reduct_arc"/>
</dbReference>
<dbReference type="Proteomes" id="UP000001107">
    <property type="component" value="Chromosome"/>
</dbReference>
<evidence type="ECO:0000259" key="10">
    <source>
        <dbReference type="PROSITE" id="PS50880"/>
    </source>
</evidence>
<evidence type="ECO:0000256" key="8">
    <source>
        <dbReference type="ARBA" id="ARBA00049020"/>
    </source>
</evidence>
<dbReference type="InterPro" id="IPR002734">
    <property type="entry name" value="RibDG_C"/>
</dbReference>
<evidence type="ECO:0000256" key="7">
    <source>
        <dbReference type="ARBA" id="ARBA00047550"/>
    </source>
</evidence>
<dbReference type="UniPathway" id="UPA00275"/>
<sequence>MDKKESLRKIVETIDNIKELAEYGIPVLIEGKKDAESLKNLGISGRFIFVSRTPIFQIADTLKKEGILEVILLTDFDKAGKKYAREILSEFQNRGIKVNNILRNELLKYSRGDLKDIESIYAYISRRVDIMPNFDDMLLPHVISNVGMTLDGKLATVSNDSRISSENDLKRVHELRKEVDGILVGIGTILKDDPRLTVHKVPAVPKENPIRIVVDSSLRIPMTARVLNSDAKTIIATTKPSSNEKDEKIRKLISMGVTVIQTGAKKVNLKDLMNELYKQGIKKILLEGGGTLNFGMFKENLISEIRVYVAPKIFGGSNAPTYVDGEGFKTVEDSPKLELKNHYILDDGIILEYIVIK</sequence>
<dbReference type="GeneID" id="32154348"/>
<keyword evidence="12" id="KW-1185">Reference proteome</keyword>
<dbReference type="Pfam" id="PF01751">
    <property type="entry name" value="Toprim"/>
    <property type="match status" value="1"/>
</dbReference>
<evidence type="ECO:0000256" key="9">
    <source>
        <dbReference type="NCBIfam" id="TIGR01508"/>
    </source>
</evidence>
<dbReference type="HOGENOM" id="CLU_775264_0_0_2"/>
<comment type="catalytic activity">
    <reaction evidence="7">
        <text>2,5-diamino-6-(1-D-ribitylamino)pyrimidin-4(3H)-one 5'-phosphate + NAD(+) = 2,5-diamino-6-(1-D-ribosylamino)pyrimidin-4(3H)-one 5'-phosphate + NADH + H(+)</text>
        <dbReference type="Rhea" id="RHEA:27274"/>
        <dbReference type="ChEBI" id="CHEBI:15378"/>
        <dbReference type="ChEBI" id="CHEBI:57540"/>
        <dbReference type="ChEBI" id="CHEBI:57945"/>
        <dbReference type="ChEBI" id="CHEBI:58890"/>
        <dbReference type="ChEBI" id="CHEBI:59545"/>
        <dbReference type="EC" id="1.1.1.302"/>
    </reaction>
</comment>
<evidence type="ECO:0000313" key="12">
    <source>
        <dbReference type="Proteomes" id="UP000001107"/>
    </source>
</evidence>
<evidence type="ECO:0000256" key="1">
    <source>
        <dbReference type="ARBA" id="ARBA00005104"/>
    </source>
</evidence>
<dbReference type="Pfam" id="PF01872">
    <property type="entry name" value="RibD_C"/>
    <property type="match status" value="1"/>
</dbReference>
<organism evidence="11 12">
    <name type="scientific">Methanococcus vannielii (strain ATCC 35089 / DSM 1224 / JCM 13029 / OCM 148 / SB)</name>
    <dbReference type="NCBI Taxonomy" id="406327"/>
    <lineage>
        <taxon>Archaea</taxon>
        <taxon>Methanobacteriati</taxon>
        <taxon>Methanobacteriota</taxon>
        <taxon>Methanomada group</taxon>
        <taxon>Methanococci</taxon>
        <taxon>Methanococcales</taxon>
        <taxon>Methanococcaceae</taxon>
        <taxon>Methanococcus</taxon>
    </lineage>
</organism>
<dbReference type="InterPro" id="IPR024072">
    <property type="entry name" value="DHFR-like_dom_sf"/>
</dbReference>
<comment type="pathway">
    <text evidence="1">Cofactor biosynthesis; riboflavin biosynthesis.</text>
</comment>
<dbReference type="RefSeq" id="WP_011972468.1">
    <property type="nucleotide sequence ID" value="NC_009634.1"/>
</dbReference>
<dbReference type="eggNOG" id="arCOG01484">
    <property type="taxonomic scope" value="Archaea"/>
</dbReference>
<dbReference type="AlphaFoldDB" id="A6UPZ3"/>
<evidence type="ECO:0000313" key="11">
    <source>
        <dbReference type="EMBL" id="ABR54565.1"/>
    </source>
</evidence>
<dbReference type="Gene3D" id="3.40.1360.10">
    <property type="match status" value="1"/>
</dbReference>
<dbReference type="InterPro" id="IPR050765">
    <property type="entry name" value="Riboflavin_Biosynth_HTPR"/>
</dbReference>
<evidence type="ECO:0000256" key="4">
    <source>
        <dbReference type="ARBA" id="ARBA00022619"/>
    </source>
</evidence>
<accession>A6UPZ3</accession>
<dbReference type="KEGG" id="mvn:Mevan_0659"/>
<dbReference type="PANTHER" id="PTHR38011:SF7">
    <property type="entry name" value="2,5-DIAMINO-6-RIBOSYLAMINO-4(3H)-PYRIMIDINONE 5'-PHOSPHATE REDUCTASE"/>
    <property type="match status" value="1"/>
</dbReference>
<dbReference type="OrthoDB" id="10178at2157"/>
<dbReference type="NCBIfam" id="TIGR00227">
    <property type="entry name" value="ribD_Cterm"/>
    <property type="match status" value="1"/>
</dbReference>
<dbReference type="SMART" id="SM00493">
    <property type="entry name" value="TOPRIM"/>
    <property type="match status" value="1"/>
</dbReference>
<dbReference type="PANTHER" id="PTHR38011">
    <property type="entry name" value="DIHYDROFOLATE REDUCTASE FAMILY PROTEIN (AFU_ORTHOLOGUE AFUA_8G06820)"/>
    <property type="match status" value="1"/>
</dbReference>
<comment type="catalytic activity">
    <reaction evidence="8">
        <text>2,5-diamino-6-(1-D-ribitylamino)pyrimidin-4(3H)-one 5'-phosphate + NADP(+) = 2,5-diamino-6-(1-D-ribosylamino)pyrimidin-4(3H)-one 5'-phosphate + NADPH + H(+)</text>
        <dbReference type="Rhea" id="RHEA:27278"/>
        <dbReference type="ChEBI" id="CHEBI:15378"/>
        <dbReference type="ChEBI" id="CHEBI:57783"/>
        <dbReference type="ChEBI" id="CHEBI:58349"/>
        <dbReference type="ChEBI" id="CHEBI:58890"/>
        <dbReference type="ChEBI" id="CHEBI:59545"/>
        <dbReference type="EC" id="1.1.1.302"/>
    </reaction>
</comment>
<dbReference type="GO" id="GO:0050661">
    <property type="term" value="F:NADP binding"/>
    <property type="evidence" value="ECO:0007669"/>
    <property type="project" value="InterPro"/>
</dbReference>
<comment type="similarity">
    <text evidence="2">Belongs to the HTP reductase family.</text>
</comment>
<protein>
    <recommendedName>
        <fullName evidence="9">2,5-diamino-6-(ribosylamino)-4(3H)-pyrimidinone 5'-phosphate reductase</fullName>
        <ecNumber evidence="9">1.1.1.302</ecNumber>
    </recommendedName>
</protein>
<feature type="domain" description="Toprim" evidence="10">
    <location>
        <begin position="24"/>
        <end position="106"/>
    </location>
</feature>